<name>A0A7W7Y4C0_9BACT</name>
<reference evidence="3 4" key="1">
    <citation type="submission" date="2020-08" db="EMBL/GenBank/DDBJ databases">
        <title>Genomic Encyclopedia of Type Strains, Phase IV (KMG-IV): sequencing the most valuable type-strain genomes for metagenomic binning, comparative biology and taxonomic classification.</title>
        <authorList>
            <person name="Goeker M."/>
        </authorList>
    </citation>
    <scope>NUCLEOTIDE SEQUENCE [LARGE SCALE GENOMIC DNA]</scope>
    <source>
        <strain evidence="3 4">DSM 22071</strain>
    </source>
</reference>
<comment type="caution">
    <text evidence="3">The sequence shown here is derived from an EMBL/GenBank/DDBJ whole genome shotgun (WGS) entry which is preliminary data.</text>
</comment>
<evidence type="ECO:0000313" key="3">
    <source>
        <dbReference type="EMBL" id="MBB5021853.1"/>
    </source>
</evidence>
<dbReference type="Proteomes" id="UP000528322">
    <property type="component" value="Unassembled WGS sequence"/>
</dbReference>
<feature type="domain" description="Flagellar Assembly Protein A N-terminal region" evidence="2">
    <location>
        <begin position="107"/>
        <end position="236"/>
    </location>
</feature>
<dbReference type="PANTHER" id="PTHR38032">
    <property type="entry name" value="POLYMERASE-RELATED"/>
    <property type="match status" value="1"/>
</dbReference>
<sequence>MTKPAEKVLGTYSTEDVSGTLERLAESFRVVMRELDFTVVDETEPYSLSEHQMMKSWRIRVVQCPGRSTPPLHMSVVPDDQDSLRYHLRFFRRSFVDPSDSKPLVTIEQEIYKTLALHKIVYGVIGQGGIRRMCLEILNEMQNPPKNPQQPYIDFPIAYGQKLIHGQDSRIQYNFDRYNPVGKLRSDGSLDYSRKDFTQYVHANKVIMIHYLPVQGQPGISPTGKVRPQHIGQDIERFPFRTTSRNIKLIHRAGRVEVLTRKEGYFVIDHNSWADIVDNLEIEGEVNIGVTGDIYFDERRKDVRIVYDGVEEDAVGSGRSVEGENIYIKGNIASHAKIKGKQVEIVGSIHSTAVIEGEEYVRLAMGGGHVKAPTVEAKSFQSGNIVADKIHIWGNMINTKVFCQEIEHTGTMRNTTITAAGPEIILGHLAGGDNMICVDYHGVPSVEQKIEKLEQEQAKLELSMAKLSKEVRTLSADIKRDKPQLETTVARVNQLRKEGRTVPESQLKFINSFRHRKKNLEQAALQVEEDKKRSVQLKREREKLLEVTRNAVVRITQGVEHGNRVRFLGQSTSHELAAAKNAVMIEYSQSGTVKVHHG</sequence>
<evidence type="ECO:0000313" key="4">
    <source>
        <dbReference type="Proteomes" id="UP000528322"/>
    </source>
</evidence>
<proteinExistence type="predicted"/>
<feature type="coiled-coil region" evidence="1">
    <location>
        <begin position="443"/>
        <end position="470"/>
    </location>
</feature>
<feature type="coiled-coil region" evidence="1">
    <location>
        <begin position="510"/>
        <end position="547"/>
    </location>
</feature>
<dbReference type="AlphaFoldDB" id="A0A7W7Y4C0"/>
<organism evidence="3 4">
    <name type="scientific">Desulfurispira natronophila</name>
    <dbReference type="NCBI Taxonomy" id="682562"/>
    <lineage>
        <taxon>Bacteria</taxon>
        <taxon>Pseudomonadati</taxon>
        <taxon>Chrysiogenota</taxon>
        <taxon>Chrysiogenia</taxon>
        <taxon>Chrysiogenales</taxon>
        <taxon>Chrysiogenaceae</taxon>
        <taxon>Desulfurispira</taxon>
    </lineage>
</organism>
<dbReference type="RefSeq" id="WP_183731327.1">
    <property type="nucleotide sequence ID" value="NZ_JACHID010000006.1"/>
</dbReference>
<dbReference type="PANTHER" id="PTHR38032:SF1">
    <property type="entry name" value="RNA-BINDING PROTEIN KHPB N-TERMINAL DOMAIN-CONTAINING PROTEIN"/>
    <property type="match status" value="1"/>
</dbReference>
<evidence type="ECO:0000256" key="1">
    <source>
        <dbReference type="SAM" id="Coils"/>
    </source>
</evidence>
<dbReference type="InterPro" id="IPR005646">
    <property type="entry name" value="FapA"/>
</dbReference>
<dbReference type="InterPro" id="IPR046866">
    <property type="entry name" value="FapA_N"/>
</dbReference>
<protein>
    <recommendedName>
        <fullName evidence="2">Flagellar Assembly Protein A N-terminal region domain-containing protein</fullName>
    </recommendedName>
</protein>
<dbReference type="Pfam" id="PF20250">
    <property type="entry name" value="FapA_N"/>
    <property type="match status" value="1"/>
</dbReference>
<evidence type="ECO:0000259" key="2">
    <source>
        <dbReference type="Pfam" id="PF20250"/>
    </source>
</evidence>
<keyword evidence="1" id="KW-0175">Coiled coil</keyword>
<dbReference type="EMBL" id="JACHID010000006">
    <property type="protein sequence ID" value="MBB5021853.1"/>
    <property type="molecule type" value="Genomic_DNA"/>
</dbReference>
<gene>
    <name evidence="3" type="ORF">HNR37_001167</name>
</gene>
<keyword evidence="4" id="KW-1185">Reference proteome</keyword>
<accession>A0A7W7Y4C0</accession>